<keyword evidence="10" id="KW-1185">Reference proteome</keyword>
<reference evidence="9 10" key="1">
    <citation type="submission" date="2014-09" db="EMBL/GenBank/DDBJ databases">
        <authorList>
            <person name="Magalhaes I.L.F."/>
            <person name="Oliveira U."/>
            <person name="Santos F.R."/>
            <person name="Vidigal T.H.D.A."/>
            <person name="Brescovit A.D."/>
            <person name="Santos A.J."/>
        </authorList>
    </citation>
    <scope>NUCLEOTIDE SEQUENCE [LARGE SCALE GENOMIC DNA]</scope>
</reference>
<organism evidence="9 10">
    <name type="scientific">Ceraceosorus bombacis</name>
    <dbReference type="NCBI Taxonomy" id="401625"/>
    <lineage>
        <taxon>Eukaryota</taxon>
        <taxon>Fungi</taxon>
        <taxon>Dikarya</taxon>
        <taxon>Basidiomycota</taxon>
        <taxon>Ustilaginomycotina</taxon>
        <taxon>Exobasidiomycetes</taxon>
        <taxon>Ceraceosorales</taxon>
        <taxon>Ceraceosoraceae</taxon>
        <taxon>Ceraceosorus</taxon>
    </lineage>
</organism>
<dbReference type="OrthoDB" id="431212at2759"/>
<dbReference type="AlphaFoldDB" id="A0A0P1BAP8"/>
<dbReference type="Pfam" id="PF00860">
    <property type="entry name" value="Xan_ur_permease"/>
    <property type="match status" value="1"/>
</dbReference>
<keyword evidence="3" id="KW-0813">Transport</keyword>
<dbReference type="GO" id="GO:0012505">
    <property type="term" value="C:endomembrane system"/>
    <property type="evidence" value="ECO:0007669"/>
    <property type="project" value="UniProtKB-SubCell"/>
</dbReference>
<sequence>MTMTSTSTVSAPAPAPAHHASSSALSKLSDKLNDSIAKSAVGRWFKLEGCGHALERRGAKFTVEVRAGFVTFAAMAYILSLNPAIVGSTGGPCTAPAGVDRSTDQTYQLCVQRVRQEYVVTTAALATLATFLMGALANLPLGLAPGLGVNAYFASVVGQYGQGGTIAYGEALAAVFVEGVLFFFLSLIGLRQWLARLIPRSLSLATGVGIGLFLAFIGIGPAGIGVVGGQYTDLVGLAGCQDAFKDDNGYCQSRVLQSPKVWLGVFGGGVFTALLLLYRVRGAFLWPILLVAIASWPRTTSVTLFPHDDGGVGDAGFQFFKQVATWTGLDLLGPQNIEWSGLKNGHAWLALISFLYIDALDTTGTLVAMSRAAQVYDELSNDFEGSSTAFLSDSFSISMGALMGSSPCTAFVDIPSWATGSTLIIVGSLMAKNAAAINWDYAGDAIPAFLTIIGIPFMYNIAYGLIAGIVSFILLHNIPLLLGAIHPKLLPPGWSDLKEPYSVASTLKPSSKIDAEQLVGLSSPRGGSLKSEKGFAILASFLASLAAQASSRRAQLLGHVRGRNLFGPAWPKSDGDEESQQSSTGREG</sequence>
<dbReference type="GO" id="GO:0015853">
    <property type="term" value="P:adenine transport"/>
    <property type="evidence" value="ECO:0007669"/>
    <property type="project" value="TreeGrafter"/>
</dbReference>
<evidence type="ECO:0000256" key="2">
    <source>
        <dbReference type="ARBA" id="ARBA00005697"/>
    </source>
</evidence>
<evidence type="ECO:0000256" key="8">
    <source>
        <dbReference type="SAM" id="Phobius"/>
    </source>
</evidence>
<evidence type="ECO:0000256" key="7">
    <source>
        <dbReference type="SAM" id="MobiDB-lite"/>
    </source>
</evidence>
<protein>
    <submittedName>
        <fullName evidence="9">ADENINE/GUANINE PERMEASE AZG1</fullName>
    </submittedName>
</protein>
<dbReference type="GO" id="GO:0015854">
    <property type="term" value="P:guanine transport"/>
    <property type="evidence" value="ECO:0007669"/>
    <property type="project" value="TreeGrafter"/>
</dbReference>
<feature type="transmembrane region" description="Helical" evidence="8">
    <location>
        <begin position="118"/>
        <end position="137"/>
    </location>
</feature>
<evidence type="ECO:0000313" key="10">
    <source>
        <dbReference type="Proteomes" id="UP000054845"/>
    </source>
</evidence>
<dbReference type="GO" id="GO:0005345">
    <property type="term" value="F:purine nucleobase transmembrane transporter activity"/>
    <property type="evidence" value="ECO:0007669"/>
    <property type="project" value="TreeGrafter"/>
</dbReference>
<evidence type="ECO:0000256" key="6">
    <source>
        <dbReference type="ARBA" id="ARBA00023136"/>
    </source>
</evidence>
<comment type="subcellular location">
    <subcellularLocation>
        <location evidence="1">Endomembrane system</location>
        <topology evidence="1">Multi-pass membrane protein</topology>
    </subcellularLocation>
</comment>
<feature type="transmembrane region" description="Helical" evidence="8">
    <location>
        <begin position="202"/>
        <end position="224"/>
    </location>
</feature>
<evidence type="ECO:0000313" key="9">
    <source>
        <dbReference type="EMBL" id="CEH12283.1"/>
    </source>
</evidence>
<accession>A0A0P1BAP8</accession>
<feature type="transmembrane region" description="Helical" evidence="8">
    <location>
        <begin position="171"/>
        <end position="190"/>
    </location>
</feature>
<keyword evidence="4 8" id="KW-0812">Transmembrane</keyword>
<proteinExistence type="inferred from homology"/>
<dbReference type="PANTHER" id="PTHR43337">
    <property type="entry name" value="XANTHINE/URACIL PERMEASE C887.17-RELATED"/>
    <property type="match status" value="1"/>
</dbReference>
<feature type="region of interest" description="Disordered" evidence="7">
    <location>
        <begin position="1"/>
        <end position="20"/>
    </location>
</feature>
<dbReference type="GO" id="GO:0005886">
    <property type="term" value="C:plasma membrane"/>
    <property type="evidence" value="ECO:0007669"/>
    <property type="project" value="TreeGrafter"/>
</dbReference>
<dbReference type="STRING" id="401625.A0A0P1BAP8"/>
<feature type="transmembrane region" description="Helical" evidence="8">
    <location>
        <begin position="461"/>
        <end position="485"/>
    </location>
</feature>
<dbReference type="EMBL" id="CCYA01000147">
    <property type="protein sequence ID" value="CEH12283.1"/>
    <property type="molecule type" value="Genomic_DNA"/>
</dbReference>
<evidence type="ECO:0000256" key="5">
    <source>
        <dbReference type="ARBA" id="ARBA00022989"/>
    </source>
</evidence>
<dbReference type="InterPro" id="IPR045018">
    <property type="entry name" value="Azg-like"/>
</dbReference>
<feature type="region of interest" description="Disordered" evidence="7">
    <location>
        <begin position="567"/>
        <end position="588"/>
    </location>
</feature>
<dbReference type="PANTHER" id="PTHR43337:SF1">
    <property type="entry name" value="XANTHINE_URACIL PERMEASE C887.17-RELATED"/>
    <property type="match status" value="1"/>
</dbReference>
<dbReference type="InterPro" id="IPR006043">
    <property type="entry name" value="NCS2"/>
</dbReference>
<evidence type="ECO:0000256" key="1">
    <source>
        <dbReference type="ARBA" id="ARBA00004127"/>
    </source>
</evidence>
<keyword evidence="5 8" id="KW-1133">Transmembrane helix</keyword>
<dbReference type="Proteomes" id="UP000054845">
    <property type="component" value="Unassembled WGS sequence"/>
</dbReference>
<evidence type="ECO:0000256" key="4">
    <source>
        <dbReference type="ARBA" id="ARBA00022692"/>
    </source>
</evidence>
<comment type="similarity">
    <text evidence="2">Belongs to the nucleobase:cation symporter-2 (NCS2) (TC 2.A.40) family. Azg-like subfamily.</text>
</comment>
<feature type="transmembrane region" description="Helical" evidence="8">
    <location>
        <begin position="261"/>
        <end position="278"/>
    </location>
</feature>
<name>A0A0P1BAP8_9BASI</name>
<keyword evidence="6 8" id="KW-0472">Membrane</keyword>
<evidence type="ECO:0000256" key="3">
    <source>
        <dbReference type="ARBA" id="ARBA00022448"/>
    </source>
</evidence>